<dbReference type="PATRIC" id="fig|451.8.peg.2572"/>
<dbReference type="Proteomes" id="UP000032414">
    <property type="component" value="Chromosome I"/>
</dbReference>
<dbReference type="STRING" id="451.B6N58_02755"/>
<proteinExistence type="predicted"/>
<evidence type="ECO:0000313" key="2">
    <source>
        <dbReference type="EMBL" id="SCY67344.1"/>
    </source>
</evidence>
<keyword evidence="4" id="KW-1185">Reference proteome</keyword>
<dbReference type="Proteomes" id="UP000182998">
    <property type="component" value="Unassembled WGS sequence"/>
</dbReference>
<dbReference type="PANTHER" id="PTHR31687:SF3">
    <property type="entry name" value="PROTEIN URG3"/>
    <property type="match status" value="1"/>
</dbReference>
<accession>A0A098GKA7</accession>
<dbReference type="InterPro" id="IPR012469">
    <property type="entry name" value="DUF1688"/>
</dbReference>
<dbReference type="AlphaFoldDB" id="A0A098GKA7"/>
<dbReference type="PANTHER" id="PTHR31687">
    <property type="match status" value="1"/>
</dbReference>
<dbReference type="KEGG" id="tmc:LMI_2692"/>
<sequence length="412" mass="47044">MNNNCDKMKLLQSLRDLQTIRKQAKRMLAIARQNKLKYFSFAEERMPAVVDYVLKVIFDQYPNLIIPNHSRWRHFEVGGINRIQKMQVFLNHLSEEEQGKILYELVIISVLLDAGAGKHWHYREMTTGQAYSRSEGLAIASLTLYLSGIFSAVIGQPLRVDASRLLAFSKEEFIKGFQVNAENPLEGLEGRVALLNRLGGVVKKHNQYFGDEGRLGNFYSYIIHFQDNHSISVRRIFQSVLTAFAEIWPDRLNYEGVPLGDVWVHSALKNDEPGSEFVPFHKLSQWLTYSLIEPLEQFGMKVTDLNELTGLPEYRNGGLLIDMGLLEVKDKQIFQQLQAPDSEIIIEWRALTVAVLDELADAIRQQLKMSMSELPLAKILQGGTWEAGRRIARQKRKEGTPPIQIVSDGTIF</sequence>
<name>A0A098GKA7_LEGMI</name>
<gene>
    <name evidence="1" type="ORF">LMI_2692</name>
    <name evidence="2" type="ORF">SAMN02982997_02456</name>
</gene>
<dbReference type="EMBL" id="FMVN01000013">
    <property type="protein sequence ID" value="SCY67344.1"/>
    <property type="molecule type" value="Genomic_DNA"/>
</dbReference>
<dbReference type="Pfam" id="PF07958">
    <property type="entry name" value="DUF1688"/>
    <property type="match status" value="1"/>
</dbReference>
<dbReference type="EMBL" id="LN614830">
    <property type="protein sequence ID" value="CEG61946.1"/>
    <property type="molecule type" value="Genomic_DNA"/>
</dbReference>
<dbReference type="RefSeq" id="WP_045100101.1">
    <property type="nucleotide sequence ID" value="NZ_CP020614.1"/>
</dbReference>
<dbReference type="OrthoDB" id="9779699at2"/>
<dbReference type="HOGENOM" id="CLU_026445_1_0_6"/>
<reference evidence="2 4" key="3">
    <citation type="submission" date="2016-10" db="EMBL/GenBank/DDBJ databases">
        <authorList>
            <person name="Varghese N."/>
            <person name="Submissions S."/>
        </authorList>
    </citation>
    <scope>NUCLEOTIDE SEQUENCE [LARGE SCALE GENOMIC DNA]</scope>
    <source>
        <strain evidence="2 4">ATCC 33218</strain>
    </source>
</reference>
<reference evidence="3" key="2">
    <citation type="submission" date="2014-09" db="EMBL/GenBank/DDBJ databases">
        <authorList>
            <person name="Gomez-Valero L."/>
        </authorList>
    </citation>
    <scope>NUCLEOTIDE SEQUENCE [LARGE SCALE GENOMIC DNA]</scope>
    <source>
        <strain evidence="3">ATCC33218</strain>
    </source>
</reference>
<evidence type="ECO:0000313" key="3">
    <source>
        <dbReference type="Proteomes" id="UP000032414"/>
    </source>
</evidence>
<evidence type="ECO:0000313" key="4">
    <source>
        <dbReference type="Proteomes" id="UP000182998"/>
    </source>
</evidence>
<evidence type="ECO:0000313" key="1">
    <source>
        <dbReference type="EMBL" id="CEG61946.1"/>
    </source>
</evidence>
<reference evidence="1" key="1">
    <citation type="submission" date="2014-09" db="EMBL/GenBank/DDBJ databases">
        <authorList>
            <person name="GOMEZ-VALERO Laura"/>
        </authorList>
    </citation>
    <scope>NUCLEOTIDE SEQUENCE</scope>
    <source>
        <strain evidence="1">ATCC33218</strain>
    </source>
</reference>
<protein>
    <submittedName>
        <fullName evidence="1">Uncharacterized protein</fullName>
    </submittedName>
</protein>
<organism evidence="1 3">
    <name type="scientific">Legionella micdadei</name>
    <name type="common">Tatlockia micdadei</name>
    <dbReference type="NCBI Taxonomy" id="451"/>
    <lineage>
        <taxon>Bacteria</taxon>
        <taxon>Pseudomonadati</taxon>
        <taxon>Pseudomonadota</taxon>
        <taxon>Gammaproteobacteria</taxon>
        <taxon>Legionellales</taxon>
        <taxon>Legionellaceae</taxon>
        <taxon>Legionella</taxon>
    </lineage>
</organism>